<reference evidence="1 2" key="1">
    <citation type="submission" date="2018-06" db="EMBL/GenBank/DDBJ databases">
        <authorList>
            <consortium name="Pathogen Informatics"/>
            <person name="Doyle S."/>
        </authorList>
    </citation>
    <scope>NUCLEOTIDE SEQUENCE [LARGE SCALE GENOMIC DNA]</scope>
    <source>
        <strain evidence="1 2">NCTC10392</strain>
    </source>
</reference>
<name>A0A379IG57_PSEFL</name>
<accession>A0A379IG57</accession>
<organism evidence="1 2">
    <name type="scientific">Pseudomonas fluorescens</name>
    <dbReference type="NCBI Taxonomy" id="294"/>
    <lineage>
        <taxon>Bacteria</taxon>
        <taxon>Pseudomonadati</taxon>
        <taxon>Pseudomonadota</taxon>
        <taxon>Gammaproteobacteria</taxon>
        <taxon>Pseudomonadales</taxon>
        <taxon>Pseudomonadaceae</taxon>
        <taxon>Pseudomonas</taxon>
    </lineage>
</organism>
<dbReference type="AlphaFoldDB" id="A0A379IG57"/>
<gene>
    <name evidence="1" type="ORF">NCTC10392_03768</name>
</gene>
<dbReference type="RefSeq" id="WP_115284321.1">
    <property type="nucleotide sequence ID" value="NZ_UGUS01000002.1"/>
</dbReference>
<evidence type="ECO:0000313" key="1">
    <source>
        <dbReference type="EMBL" id="SUD31830.1"/>
    </source>
</evidence>
<evidence type="ECO:0000313" key="2">
    <source>
        <dbReference type="Proteomes" id="UP000255125"/>
    </source>
</evidence>
<protein>
    <submittedName>
        <fullName evidence="1">Uncharacterized protein</fullName>
    </submittedName>
</protein>
<dbReference type="EMBL" id="UGUS01000002">
    <property type="protein sequence ID" value="SUD31830.1"/>
    <property type="molecule type" value="Genomic_DNA"/>
</dbReference>
<proteinExistence type="predicted"/>
<dbReference type="OrthoDB" id="1425096at2"/>
<dbReference type="Proteomes" id="UP000255125">
    <property type="component" value="Unassembled WGS sequence"/>
</dbReference>
<sequence length="216" mass="25050">MDYQSLKTRHRNERDAHHPNLALRVHRALSWLNRAEQAKDVDGRFIFLWIAFNAAYATDIDEYHRLSEQEAFKAFLQKLCLLDTEHLIEKLVWSQFPGSIRALLDNPYVFQSFWDFQNGKITEAVWEERLRSGKRTAHAALADRDTAKVLGVMFNRIYTLRNQLIHGGATWEGSVNRTQLRDCTNLLGKLVPLVILLMLDNPRTLWGDACYPVVQA</sequence>